<dbReference type="GO" id="GO:0030163">
    <property type="term" value="P:protein catabolic process"/>
    <property type="evidence" value="ECO:0007669"/>
    <property type="project" value="TreeGrafter"/>
</dbReference>
<dbReference type="InterPro" id="IPR036526">
    <property type="entry name" value="C-N_Hydrolase_sf"/>
</dbReference>
<dbReference type="GO" id="GO:0070773">
    <property type="term" value="F:protein-N-terminal glutamine amidohydrolase activity"/>
    <property type="evidence" value="ECO:0007669"/>
    <property type="project" value="InterPro"/>
</dbReference>
<dbReference type="STRING" id="1382522.W6MY52"/>
<reference evidence="2" key="2">
    <citation type="submission" date="2014-02" db="EMBL/GenBank/DDBJ databases">
        <title>Complete DNA sequence of /Kuraishia capsulata/ illustrates novel genomic features among budding yeasts (/Saccharomycotina/).</title>
        <authorList>
            <person name="Morales L."/>
            <person name="Noel B."/>
            <person name="Porcel B."/>
            <person name="Marcet-Houben M."/>
            <person name="Hullo M-F."/>
            <person name="Sacerdot C."/>
            <person name="Tekaia F."/>
            <person name="Leh-Louis V."/>
            <person name="Despons L."/>
            <person name="Khanna V."/>
            <person name="Aury J-M."/>
            <person name="Barbe V."/>
            <person name="Couloux A."/>
            <person name="Labadie K."/>
            <person name="Pelletier E."/>
            <person name="Souciet J-L."/>
            <person name="Boekhout T."/>
            <person name="Gabaldon T."/>
            <person name="Wincker P."/>
            <person name="Dujon B."/>
        </authorList>
    </citation>
    <scope>NUCLEOTIDE SEQUENCE</scope>
    <source>
        <strain evidence="2">CBS 1993</strain>
    </source>
</reference>
<evidence type="ECO:0000313" key="3">
    <source>
        <dbReference type="Proteomes" id="UP000019384"/>
    </source>
</evidence>
<dbReference type="Gene3D" id="3.60.110.10">
    <property type="entry name" value="Carbon-nitrogen hydrolase"/>
    <property type="match status" value="1"/>
</dbReference>
<dbReference type="GeneID" id="34523397"/>
<gene>
    <name evidence="2" type="ORF">KUCA_T00006025001</name>
</gene>
<evidence type="ECO:0000259" key="1">
    <source>
        <dbReference type="PROSITE" id="PS50263"/>
    </source>
</evidence>
<organism evidence="2 3">
    <name type="scientific">Kuraishia capsulata CBS 1993</name>
    <dbReference type="NCBI Taxonomy" id="1382522"/>
    <lineage>
        <taxon>Eukaryota</taxon>
        <taxon>Fungi</taxon>
        <taxon>Dikarya</taxon>
        <taxon>Ascomycota</taxon>
        <taxon>Saccharomycotina</taxon>
        <taxon>Pichiomycetes</taxon>
        <taxon>Pichiales</taxon>
        <taxon>Pichiaceae</taxon>
        <taxon>Kuraishia</taxon>
    </lineage>
</organism>
<dbReference type="SUPFAM" id="SSF56317">
    <property type="entry name" value="Carbon-nitrogen hydrolase"/>
    <property type="match status" value="1"/>
</dbReference>
<dbReference type="GO" id="GO:0008418">
    <property type="term" value="F:protein-N-terminal asparagine amidohydrolase activity"/>
    <property type="evidence" value="ECO:0007669"/>
    <property type="project" value="InterPro"/>
</dbReference>
<keyword evidence="3" id="KW-1185">Reference proteome</keyword>
<dbReference type="InterPro" id="IPR039703">
    <property type="entry name" value="Nta1"/>
</dbReference>
<proteinExistence type="predicted"/>
<dbReference type="Pfam" id="PF00795">
    <property type="entry name" value="CN_hydrolase"/>
    <property type="match status" value="1"/>
</dbReference>
<accession>W6MY52</accession>
<dbReference type="AlphaFoldDB" id="W6MY52"/>
<reference evidence="2" key="1">
    <citation type="submission" date="2013-12" db="EMBL/GenBank/DDBJ databases">
        <authorList>
            <person name="Genoscope - CEA"/>
        </authorList>
    </citation>
    <scope>NUCLEOTIDE SEQUENCE</scope>
    <source>
        <strain evidence="2">CBS 1993</strain>
    </source>
</reference>
<dbReference type="Proteomes" id="UP000019384">
    <property type="component" value="Unassembled WGS sequence"/>
</dbReference>
<dbReference type="PROSITE" id="PS50263">
    <property type="entry name" value="CN_HYDROLASE"/>
    <property type="match status" value="1"/>
</dbReference>
<sequence>MKLRIAVLQMSSRLNQFRSNVAKAHDLVSQIPPNPLGTPQLIVFSELALTIYNFHSRSSLLPYCEIVGKGENFRMAQQLSIKNKSFTLLGYPEITEDSKIYNSAMLVSPLGKLVYNYRKTHLYESDENFGCSESEVGFQSFPIDFQDSAHKSAKEIIKCSIGICMDLNPYKFEAPFEKFEFATHCKENDVSLVLCPMAWLHSESPSITKQPGDWDIEMQEVPQVVDTNGDIRGGSESSRSSIEYWWLRLSPLLALKDKLITIVICNRSGLEDDVLYCGTSCILQLDTSKRKIHLLGSLGWKDEGLLFREVDTMLEL</sequence>
<dbReference type="PANTHER" id="PTHR11750">
    <property type="entry name" value="PROTEIN N-TERMINAL AMIDASE"/>
    <property type="match status" value="1"/>
</dbReference>
<dbReference type="EMBL" id="HG793131">
    <property type="protein sequence ID" value="CDK30030.1"/>
    <property type="molecule type" value="Genomic_DNA"/>
</dbReference>
<feature type="domain" description="CN hydrolase" evidence="1">
    <location>
        <begin position="3"/>
        <end position="312"/>
    </location>
</feature>
<name>W6MY52_9ASCO</name>
<protein>
    <recommendedName>
        <fullName evidence="1">CN hydrolase domain-containing protein</fullName>
    </recommendedName>
</protein>
<dbReference type="RefSeq" id="XP_022462009.1">
    <property type="nucleotide sequence ID" value="XM_022605063.1"/>
</dbReference>
<dbReference type="InterPro" id="IPR003010">
    <property type="entry name" value="C-N_Hydrolase"/>
</dbReference>
<dbReference type="HOGENOM" id="CLU_009854_1_1_1"/>
<dbReference type="PANTHER" id="PTHR11750:SF26">
    <property type="entry name" value="PROTEIN N-TERMINAL AMIDASE"/>
    <property type="match status" value="1"/>
</dbReference>
<evidence type="ECO:0000313" key="2">
    <source>
        <dbReference type="EMBL" id="CDK30030.1"/>
    </source>
</evidence>
<dbReference type="OrthoDB" id="201515at2759"/>